<dbReference type="GO" id="GO:0071555">
    <property type="term" value="P:cell wall organization"/>
    <property type="evidence" value="ECO:0007669"/>
    <property type="project" value="UniProtKB-KW"/>
</dbReference>
<evidence type="ECO:0000256" key="11">
    <source>
        <dbReference type="ARBA" id="ARBA00022842"/>
    </source>
</evidence>
<sequence>MEKNTIILAAGQGTRMKSKLYKVLHQVCGKAMVDHMLTQVEKTNMDHIVTIVGHGAEKVRELLGDRTEYAIQEQQLGTGHAVLQAEKILGDKDGMTMIVSGDTPLFTAKTFENLFEYHRQKGAAATILTARTENPFSYGRIVRNEVGIVSKIVEQKDATTEEAEIKEINTGVYCFDNQKLFAALHQVKNDNAQGEYYLPDVIGIMKDAGEIVAAYEMADFSESMGVNDRLALSKATKVMQRRINEEHMVNGVTIIDPENTYIDYGVEIGPDTIIEPGVQIQGNTKIGSSSVIGAHSKIVDSTIGDRVTVTSSQIESAIMHDDSNIGPHSHLRPQAEIGEFAHVGNYCEVKNAKLGARTKMGHLSYVGDADLGTDINIGCGVVFVNYDGMNKHHSTVGDYAFIGSNSNIVAPVTIADHSYVAAGSTITNDVNKFEMGIARGRQVNKEGYFKKLPVYDAALKAEEENNKKGLL</sequence>
<evidence type="ECO:0000256" key="12">
    <source>
        <dbReference type="ARBA" id="ARBA00022960"/>
    </source>
</evidence>
<keyword evidence="8 20" id="KW-0548">Nucleotidyltransferase</keyword>
<feature type="binding site" evidence="20">
    <location>
        <position position="376"/>
    </location>
    <ligand>
        <name>UDP-N-acetyl-alpha-D-glucosamine</name>
        <dbReference type="ChEBI" id="CHEBI:57705"/>
    </ligand>
</feature>
<keyword evidence="10 20" id="KW-0677">Repeat</keyword>
<feature type="binding site" evidence="20">
    <location>
        <position position="102"/>
    </location>
    <ligand>
        <name>Mg(2+)</name>
        <dbReference type="ChEBI" id="CHEBI:18420"/>
    </ligand>
</feature>
<dbReference type="EC" id="2.3.1.157" evidence="20"/>
<feature type="region of interest" description="Linker" evidence="20">
    <location>
        <begin position="230"/>
        <end position="250"/>
    </location>
</feature>
<keyword evidence="11 20" id="KW-0460">Magnesium</keyword>
<feature type="binding site" evidence="20">
    <location>
        <position position="169"/>
    </location>
    <ligand>
        <name>UDP-N-acetyl-alpha-D-glucosamine</name>
        <dbReference type="ChEBI" id="CHEBI:57705"/>
    </ligand>
</feature>
<evidence type="ECO:0000259" key="21">
    <source>
        <dbReference type="Pfam" id="PF00483"/>
    </source>
</evidence>
<dbReference type="InterPro" id="IPR050065">
    <property type="entry name" value="GlmU-like"/>
</dbReference>
<dbReference type="PROSITE" id="PS00101">
    <property type="entry name" value="HEXAPEP_TRANSFERASES"/>
    <property type="match status" value="1"/>
</dbReference>
<evidence type="ECO:0000256" key="18">
    <source>
        <dbReference type="ARBA" id="ARBA00048493"/>
    </source>
</evidence>
<accession>A0AB73HFW8</accession>
<evidence type="ECO:0000256" key="15">
    <source>
        <dbReference type="ARBA" id="ARBA00023315"/>
    </source>
</evidence>
<comment type="function">
    <text evidence="19 20">Catalyzes the last two sequential reactions in the de novo biosynthetic pathway for UDP-N-acetylglucosamine (UDP-GlcNAc). The C-terminal domain catalyzes the transfer of acetyl group from acetyl coenzyme A to glucosamine-1-phosphate (GlcN-1-P) to produce N-acetylglucosamine-1-phosphate (GlcNAc-1-P), which is converted into UDP-GlcNAc by the transfer of uridine 5-monophosphate (from uridine 5-triphosphate), a reaction catalyzed by the N-terminal domain.</text>
</comment>
<feature type="binding site" evidence="20">
    <location>
        <begin position="77"/>
        <end position="78"/>
    </location>
    <ligand>
        <name>UDP-N-acetyl-alpha-D-glucosamine</name>
        <dbReference type="ChEBI" id="CHEBI:57705"/>
    </ligand>
</feature>
<organism evidence="22 23">
    <name type="scientific">Pediococcus pentosaceus</name>
    <dbReference type="NCBI Taxonomy" id="1255"/>
    <lineage>
        <taxon>Bacteria</taxon>
        <taxon>Bacillati</taxon>
        <taxon>Bacillota</taxon>
        <taxon>Bacilli</taxon>
        <taxon>Lactobacillales</taxon>
        <taxon>Lactobacillaceae</taxon>
        <taxon>Pediococcus</taxon>
    </lineage>
</organism>
<evidence type="ECO:0000256" key="5">
    <source>
        <dbReference type="ARBA" id="ARBA00007947"/>
    </source>
</evidence>
<dbReference type="PANTHER" id="PTHR43584:SF3">
    <property type="entry name" value="BIFUNCTIONAL PROTEIN GLMU"/>
    <property type="match status" value="1"/>
</dbReference>
<dbReference type="Proteomes" id="UP001194632">
    <property type="component" value="Unassembled WGS sequence"/>
</dbReference>
<gene>
    <name evidence="20 22" type="primary">glmU</name>
    <name evidence="22" type="ORF">ITQ90_06420</name>
</gene>
<keyword evidence="16 20" id="KW-0961">Cell wall biogenesis/degradation</keyword>
<evidence type="ECO:0000256" key="3">
    <source>
        <dbReference type="ARBA" id="ARBA00005208"/>
    </source>
</evidence>
<dbReference type="GO" id="GO:0003977">
    <property type="term" value="F:UDP-N-acetylglucosamine diphosphorylase activity"/>
    <property type="evidence" value="ECO:0007669"/>
    <property type="project" value="UniProtKB-UniRule"/>
</dbReference>
<feature type="binding site" evidence="20">
    <location>
        <begin position="100"/>
        <end position="102"/>
    </location>
    <ligand>
        <name>UDP-N-acetyl-alpha-D-glucosamine</name>
        <dbReference type="ChEBI" id="CHEBI:57705"/>
    </ligand>
</feature>
<comment type="cofactor">
    <cofactor evidence="20">
        <name>Mg(2+)</name>
        <dbReference type="ChEBI" id="CHEBI:18420"/>
    </cofactor>
    <text evidence="20">Binds 1 Mg(2+) ion per subunit.</text>
</comment>
<feature type="binding site" evidence="20">
    <location>
        <position position="227"/>
    </location>
    <ligand>
        <name>UDP-N-acetyl-alpha-D-glucosamine</name>
        <dbReference type="ChEBI" id="CHEBI:57705"/>
    </ligand>
</feature>
<proteinExistence type="inferred from homology"/>
<evidence type="ECO:0000256" key="6">
    <source>
        <dbReference type="ARBA" id="ARBA00022490"/>
    </source>
</evidence>
<evidence type="ECO:0000256" key="17">
    <source>
        <dbReference type="ARBA" id="ARBA00048247"/>
    </source>
</evidence>
<keyword evidence="9 20" id="KW-0479">Metal-binding</keyword>
<dbReference type="GO" id="GO:0006048">
    <property type="term" value="P:UDP-N-acetylglucosamine biosynthetic process"/>
    <property type="evidence" value="ECO:0007669"/>
    <property type="project" value="InterPro"/>
</dbReference>
<dbReference type="SUPFAM" id="SSF53448">
    <property type="entry name" value="Nucleotide-diphospho-sugar transferases"/>
    <property type="match status" value="1"/>
</dbReference>
<comment type="pathway">
    <text evidence="2 20">Nucleotide-sugar biosynthesis; UDP-N-acetyl-alpha-D-glucosamine biosynthesis; N-acetyl-alpha-D-glucosamine 1-phosphate from alpha-D-glucosamine 6-phosphate (route II): step 2/2.</text>
</comment>
<feature type="binding site" evidence="20">
    <location>
        <position position="365"/>
    </location>
    <ligand>
        <name>UDP-N-acetyl-alpha-D-glucosamine</name>
        <dbReference type="ChEBI" id="CHEBI:57705"/>
    </ligand>
</feature>
<dbReference type="GO" id="GO:0009252">
    <property type="term" value="P:peptidoglycan biosynthetic process"/>
    <property type="evidence" value="ECO:0007669"/>
    <property type="project" value="UniProtKB-UniRule"/>
</dbReference>
<dbReference type="GO" id="GO:0000902">
    <property type="term" value="P:cell morphogenesis"/>
    <property type="evidence" value="ECO:0007669"/>
    <property type="project" value="UniProtKB-UniRule"/>
</dbReference>
<dbReference type="Pfam" id="PF00483">
    <property type="entry name" value="NTP_transferase"/>
    <property type="match status" value="1"/>
</dbReference>
<evidence type="ECO:0000256" key="10">
    <source>
        <dbReference type="ARBA" id="ARBA00022737"/>
    </source>
</evidence>
<feature type="binding site" evidence="20">
    <location>
        <position position="332"/>
    </location>
    <ligand>
        <name>UDP-N-acetyl-alpha-D-glucosamine</name>
        <dbReference type="ChEBI" id="CHEBI:57705"/>
    </ligand>
</feature>
<comment type="caution">
    <text evidence="22">The sequence shown here is derived from an EMBL/GenBank/DDBJ whole genome shotgun (WGS) entry which is preliminary data.</text>
</comment>
<dbReference type="SUPFAM" id="SSF51161">
    <property type="entry name" value="Trimeric LpxA-like enzymes"/>
    <property type="match status" value="1"/>
</dbReference>
<dbReference type="GO" id="GO:0008360">
    <property type="term" value="P:regulation of cell shape"/>
    <property type="evidence" value="ECO:0007669"/>
    <property type="project" value="UniProtKB-KW"/>
</dbReference>
<dbReference type="CDD" id="cd02540">
    <property type="entry name" value="GT2_GlmU_N_bac"/>
    <property type="match status" value="1"/>
</dbReference>
<evidence type="ECO:0000313" key="23">
    <source>
        <dbReference type="Proteomes" id="UP001194632"/>
    </source>
</evidence>
<feature type="binding site" evidence="20">
    <location>
        <position position="439"/>
    </location>
    <ligand>
        <name>acetyl-CoA</name>
        <dbReference type="ChEBI" id="CHEBI:57288"/>
    </ligand>
</feature>
<feature type="binding site" evidence="20">
    <location>
        <position position="22"/>
    </location>
    <ligand>
        <name>UDP-N-acetyl-alpha-D-glucosamine</name>
        <dbReference type="ChEBI" id="CHEBI:57705"/>
    </ligand>
</feature>
<evidence type="ECO:0000256" key="8">
    <source>
        <dbReference type="ARBA" id="ARBA00022695"/>
    </source>
</evidence>
<name>A0AB73HFW8_PEDPE</name>
<feature type="binding site" evidence="20">
    <location>
        <position position="227"/>
    </location>
    <ligand>
        <name>Mg(2+)</name>
        <dbReference type="ChEBI" id="CHEBI:18420"/>
    </ligand>
</feature>
<dbReference type="EC" id="2.7.7.23" evidence="20"/>
<protein>
    <recommendedName>
        <fullName evidence="20">Bifunctional protein GlmU</fullName>
    </recommendedName>
    <domain>
        <recommendedName>
            <fullName evidence="20">UDP-N-acetylglucosamine pyrophosphorylase</fullName>
            <ecNumber evidence="20">2.7.7.23</ecNumber>
        </recommendedName>
        <alternativeName>
            <fullName evidence="20">N-acetylglucosamine-1-phosphate uridyltransferase</fullName>
        </alternativeName>
    </domain>
    <domain>
        <recommendedName>
            <fullName evidence="20">Glucosamine-1-phosphate N-acetyltransferase</fullName>
            <ecNumber evidence="20">2.3.1.157</ecNumber>
        </recommendedName>
    </domain>
</protein>
<feature type="region of interest" description="Pyrophosphorylase" evidence="20">
    <location>
        <begin position="1"/>
        <end position="229"/>
    </location>
</feature>
<dbReference type="GO" id="GO:0016020">
    <property type="term" value="C:membrane"/>
    <property type="evidence" value="ECO:0007669"/>
    <property type="project" value="GOC"/>
</dbReference>
<comment type="subcellular location">
    <subcellularLocation>
        <location evidence="1 20">Cytoplasm</location>
    </subcellularLocation>
</comment>
<keyword evidence="12 20" id="KW-0133">Cell shape</keyword>
<dbReference type="AlphaFoldDB" id="A0AB73HFW8"/>
<feature type="active site" description="Proton acceptor" evidence="20">
    <location>
        <position position="362"/>
    </location>
</feature>
<feature type="binding site" evidence="20">
    <location>
        <position position="139"/>
    </location>
    <ligand>
        <name>UDP-N-acetyl-alpha-D-glucosamine</name>
        <dbReference type="ChEBI" id="CHEBI:57705"/>
    </ligand>
</feature>
<keyword evidence="7 20" id="KW-0808">Transferase</keyword>
<evidence type="ECO:0000256" key="20">
    <source>
        <dbReference type="HAMAP-Rule" id="MF_01631"/>
    </source>
</evidence>
<dbReference type="InterPro" id="IPR001451">
    <property type="entry name" value="Hexapep"/>
</dbReference>
<feature type="binding site" evidence="20">
    <location>
        <position position="72"/>
    </location>
    <ligand>
        <name>UDP-N-acetyl-alpha-D-glucosamine</name>
        <dbReference type="ChEBI" id="CHEBI:57705"/>
    </ligand>
</feature>
<evidence type="ECO:0000256" key="9">
    <source>
        <dbReference type="ARBA" id="ARBA00022723"/>
    </source>
</evidence>
<dbReference type="NCBIfam" id="NF010934">
    <property type="entry name" value="PRK14354.1"/>
    <property type="match status" value="1"/>
</dbReference>
<dbReference type="InterPro" id="IPR005882">
    <property type="entry name" value="Bifunctional_GlmU"/>
</dbReference>
<dbReference type="Gene3D" id="3.90.550.10">
    <property type="entry name" value="Spore Coat Polysaccharide Biosynthesis Protein SpsA, Chain A"/>
    <property type="match status" value="1"/>
</dbReference>
<comment type="similarity">
    <text evidence="5 20">In the N-terminal section; belongs to the N-acetylglucosamine-1-phosphate uridyltransferase family.</text>
</comment>
<feature type="domain" description="Nucleotidyl transferase" evidence="21">
    <location>
        <begin position="5"/>
        <end position="212"/>
    </location>
</feature>
<dbReference type="GO" id="GO:0005737">
    <property type="term" value="C:cytoplasm"/>
    <property type="evidence" value="ECO:0007669"/>
    <property type="project" value="UniProtKB-SubCell"/>
</dbReference>
<evidence type="ECO:0000256" key="13">
    <source>
        <dbReference type="ARBA" id="ARBA00022984"/>
    </source>
</evidence>
<keyword evidence="14 20" id="KW-0511">Multifunctional enzyme</keyword>
<dbReference type="NCBIfam" id="TIGR01173">
    <property type="entry name" value="glmU"/>
    <property type="match status" value="1"/>
</dbReference>
<feature type="binding site" evidence="20">
    <location>
        <position position="404"/>
    </location>
    <ligand>
        <name>acetyl-CoA</name>
        <dbReference type="ChEBI" id="CHEBI:57288"/>
    </ligand>
</feature>
<comment type="pathway">
    <text evidence="20">Bacterial outer membrane biogenesis; LPS lipid A biosynthesis.</text>
</comment>
<keyword evidence="6 20" id="KW-0963">Cytoplasm</keyword>
<feature type="binding site" evidence="20">
    <location>
        <begin position="8"/>
        <end position="11"/>
    </location>
    <ligand>
        <name>UDP-N-acetyl-alpha-D-glucosamine</name>
        <dbReference type="ChEBI" id="CHEBI:57705"/>
    </ligand>
</feature>
<dbReference type="GO" id="GO:0009245">
    <property type="term" value="P:lipid A biosynthetic process"/>
    <property type="evidence" value="ECO:0007669"/>
    <property type="project" value="UniProtKB-UniRule"/>
</dbReference>
<dbReference type="Pfam" id="PF00132">
    <property type="entry name" value="Hexapep"/>
    <property type="match status" value="2"/>
</dbReference>
<evidence type="ECO:0000256" key="4">
    <source>
        <dbReference type="ARBA" id="ARBA00007707"/>
    </source>
</evidence>
<keyword evidence="15 20" id="KW-0012">Acyltransferase</keyword>
<keyword evidence="13 20" id="KW-0573">Peptidoglycan synthesis</keyword>
<dbReference type="InterPro" id="IPR011004">
    <property type="entry name" value="Trimer_LpxA-like_sf"/>
</dbReference>
<feature type="binding site" evidence="20">
    <location>
        <position position="422"/>
    </location>
    <ligand>
        <name>acetyl-CoA</name>
        <dbReference type="ChEBI" id="CHEBI:57288"/>
    </ligand>
</feature>
<comment type="catalytic activity">
    <reaction evidence="18 20">
        <text>N-acetyl-alpha-D-glucosamine 1-phosphate + UTP + H(+) = UDP-N-acetyl-alpha-D-glucosamine + diphosphate</text>
        <dbReference type="Rhea" id="RHEA:13509"/>
        <dbReference type="ChEBI" id="CHEBI:15378"/>
        <dbReference type="ChEBI" id="CHEBI:33019"/>
        <dbReference type="ChEBI" id="CHEBI:46398"/>
        <dbReference type="ChEBI" id="CHEBI:57705"/>
        <dbReference type="ChEBI" id="CHEBI:57776"/>
        <dbReference type="EC" id="2.7.7.23"/>
    </reaction>
</comment>
<evidence type="ECO:0000256" key="1">
    <source>
        <dbReference type="ARBA" id="ARBA00004496"/>
    </source>
</evidence>
<evidence type="ECO:0000256" key="16">
    <source>
        <dbReference type="ARBA" id="ARBA00023316"/>
    </source>
</evidence>
<dbReference type="InterPro" id="IPR029044">
    <property type="entry name" value="Nucleotide-diphossugar_trans"/>
</dbReference>
<comment type="catalytic activity">
    <reaction evidence="17 20">
        <text>alpha-D-glucosamine 1-phosphate + acetyl-CoA = N-acetyl-alpha-D-glucosamine 1-phosphate + CoA + H(+)</text>
        <dbReference type="Rhea" id="RHEA:13725"/>
        <dbReference type="ChEBI" id="CHEBI:15378"/>
        <dbReference type="ChEBI" id="CHEBI:57287"/>
        <dbReference type="ChEBI" id="CHEBI:57288"/>
        <dbReference type="ChEBI" id="CHEBI:57776"/>
        <dbReference type="ChEBI" id="CHEBI:58516"/>
        <dbReference type="EC" id="2.3.1.157"/>
    </reaction>
</comment>
<dbReference type="CDD" id="cd03353">
    <property type="entry name" value="LbH_GlmU_C"/>
    <property type="match status" value="1"/>
</dbReference>
<dbReference type="HAMAP" id="MF_01631">
    <property type="entry name" value="GlmU"/>
    <property type="match status" value="1"/>
</dbReference>
<evidence type="ECO:0000256" key="2">
    <source>
        <dbReference type="ARBA" id="ARBA00005166"/>
    </source>
</evidence>
<comment type="pathway">
    <text evidence="3 20">Nucleotide-sugar biosynthesis; UDP-N-acetyl-alpha-D-glucosamine biosynthesis; UDP-N-acetyl-alpha-D-glucosamine from N-acetyl-alpha-D-glucosamine 1-phosphate: step 1/1.</text>
</comment>
<evidence type="ECO:0000313" key="22">
    <source>
        <dbReference type="EMBL" id="MBF7115121.1"/>
    </source>
</evidence>
<evidence type="ECO:0000256" key="19">
    <source>
        <dbReference type="ARBA" id="ARBA00049628"/>
    </source>
</evidence>
<feature type="binding site" evidence="20">
    <location>
        <position position="350"/>
    </location>
    <ligand>
        <name>UDP-N-acetyl-alpha-D-glucosamine</name>
        <dbReference type="ChEBI" id="CHEBI:57705"/>
    </ligand>
</feature>
<comment type="caution">
    <text evidence="20">Lacks conserved residue(s) required for the propagation of feature annotation.</text>
</comment>
<dbReference type="EMBL" id="JADOFP010000004">
    <property type="protein sequence ID" value="MBF7115121.1"/>
    <property type="molecule type" value="Genomic_DNA"/>
</dbReference>
<dbReference type="InterPro" id="IPR018357">
    <property type="entry name" value="Hexapep_transf_CS"/>
</dbReference>
<dbReference type="RefSeq" id="WP_195749701.1">
    <property type="nucleotide sequence ID" value="NZ_JADOFP010000004.1"/>
</dbReference>
<reference evidence="22" key="1">
    <citation type="submission" date="2020-11" db="EMBL/GenBank/DDBJ databases">
        <title>Antibiotic susceptibility profiles of Pediococcus pentosaceus from various origins and their implications for the safety assessment of strains with food-technology applications.</title>
        <authorList>
            <person name="Shani N."/>
            <person name="Oberhaensli S."/>
            <person name="Arias E."/>
        </authorList>
    </citation>
    <scope>NUCLEOTIDE SEQUENCE</scope>
    <source>
        <strain evidence="22">FAM 24207</strain>
    </source>
</reference>
<dbReference type="GO" id="GO:0000287">
    <property type="term" value="F:magnesium ion binding"/>
    <property type="evidence" value="ECO:0007669"/>
    <property type="project" value="UniProtKB-UniRule"/>
</dbReference>
<feature type="region of interest" description="N-acetyltransferase" evidence="20">
    <location>
        <begin position="251"/>
        <end position="471"/>
    </location>
</feature>
<feature type="binding site" evidence="20">
    <location>
        <position position="154"/>
    </location>
    <ligand>
        <name>UDP-N-acetyl-alpha-D-glucosamine</name>
        <dbReference type="ChEBI" id="CHEBI:57705"/>
    </ligand>
</feature>
<comment type="subunit">
    <text evidence="20">Homotrimer.</text>
</comment>
<dbReference type="InterPro" id="IPR038009">
    <property type="entry name" value="GlmU_C_LbH"/>
</dbReference>
<dbReference type="Gene3D" id="2.160.10.10">
    <property type="entry name" value="Hexapeptide repeat proteins"/>
    <property type="match status" value="1"/>
</dbReference>
<dbReference type="InterPro" id="IPR005835">
    <property type="entry name" value="NTP_transferase_dom"/>
</dbReference>
<feature type="binding site" evidence="20">
    <location>
        <begin position="385"/>
        <end position="386"/>
    </location>
    <ligand>
        <name>acetyl-CoA</name>
        <dbReference type="ChEBI" id="CHEBI:57288"/>
    </ligand>
</feature>
<evidence type="ECO:0000256" key="7">
    <source>
        <dbReference type="ARBA" id="ARBA00022679"/>
    </source>
</evidence>
<evidence type="ECO:0000256" key="14">
    <source>
        <dbReference type="ARBA" id="ARBA00023268"/>
    </source>
</evidence>
<dbReference type="GO" id="GO:0019134">
    <property type="term" value="F:glucosamine-1-phosphate N-acetyltransferase activity"/>
    <property type="evidence" value="ECO:0007669"/>
    <property type="project" value="UniProtKB-UniRule"/>
</dbReference>
<dbReference type="PANTHER" id="PTHR43584">
    <property type="entry name" value="NUCLEOTIDYL TRANSFERASE"/>
    <property type="match status" value="1"/>
</dbReference>
<comment type="similarity">
    <text evidence="4 20">In the C-terminal section; belongs to the transferase hexapeptide repeat family.</text>
</comment>